<evidence type="ECO:0000313" key="14">
    <source>
        <dbReference type="EMBL" id="MBK1646385.1"/>
    </source>
</evidence>
<dbReference type="InterPro" id="IPR027417">
    <property type="entry name" value="P-loop_NTPase"/>
</dbReference>
<dbReference type="SUPFAM" id="SSF52540">
    <property type="entry name" value="P-loop containing nucleoside triphosphate hydrolases"/>
    <property type="match status" value="2"/>
</dbReference>
<dbReference type="InterPro" id="IPR051309">
    <property type="entry name" value="ABCF_ATPase"/>
</dbReference>
<evidence type="ECO:0000256" key="1">
    <source>
        <dbReference type="ARBA" id="ARBA00022490"/>
    </source>
</evidence>
<proteinExistence type="inferred from homology"/>
<dbReference type="Proteomes" id="UP001138802">
    <property type="component" value="Unassembled WGS sequence"/>
</dbReference>
<feature type="compositionally biased region" description="Low complexity" evidence="12">
    <location>
        <begin position="544"/>
        <end position="558"/>
    </location>
</feature>
<dbReference type="GO" id="GO:0016887">
    <property type="term" value="F:ATP hydrolysis activity"/>
    <property type="evidence" value="ECO:0007669"/>
    <property type="project" value="UniProtKB-UniRule"/>
</dbReference>
<keyword evidence="7 11" id="KW-0238">DNA-binding</keyword>
<sequence>MPLLTLDSIALSYGLPPLLENVSFTIDRGERICLIGRNGAGKSTLLRIIAGALQADAGQVRVGAGTRVARLTQEIPRGEEGSVFEVVASGLGEQGLLLNDYFKLSHGLGAEPSAEALARLAQVQQQLEDAGGWEIEQRTERVISRLGLDAEARFDALSGGLQRRVLLARALVIEPDLLLLDEPTNHLDIDAITWLEGFLVDFPGSLLFVTHDRRFLQRVATRILELDRGRITDWPGDYANYLRRREERLHAEAQAAAQFDRKLAEEEVWIRQGIKARRTRNEGRVRALESMRRERLARREQQGTARLRLSEAERSGKLVAEAEDIAYAWGETPVIQDFSTLILRGDKIGIIGPNGAGKSTLLKLLLGDLEPQSGRIRRGTNLQVAYFDQLRAKLDLERSVQDNVAEGSDQIEIDGARRHVLSYLKDFLFTPERARQPVKALSGGERNRLLLAKLFTRQANLLVLDEPTNDLDAETLELLEELLVAYQGTLLLVSHDRALLDHVVTSTLVFEGAGRVREYVGGYEDWVSQRERRDAGEFSVAREPTAQAAPTHARTARATKSTPTAARLSFKETRELTELPARIEMLERKQAECHAQLADPAFYQAGGDAVAAMRLQLQTLEAELETVYARWEDLEARGSG</sequence>
<dbReference type="PANTHER" id="PTHR42855">
    <property type="entry name" value="ABC TRANSPORTER ATP-BINDING SUBUNIT"/>
    <property type="match status" value="1"/>
</dbReference>
<name>A0A9X1BB21_9GAMM</name>
<dbReference type="InterPro" id="IPR032524">
    <property type="entry name" value="ABC_tran_C"/>
</dbReference>
<dbReference type="PANTHER" id="PTHR42855:SF1">
    <property type="entry name" value="ABC TRANSPORTER DOMAIN-CONTAINING PROTEIN"/>
    <property type="match status" value="1"/>
</dbReference>
<keyword evidence="2 11" id="KW-0677">Repeat</keyword>
<dbReference type="GO" id="GO:0005737">
    <property type="term" value="C:cytoplasm"/>
    <property type="evidence" value="ECO:0007669"/>
    <property type="project" value="UniProtKB-SubCell"/>
</dbReference>
<dbReference type="Pfam" id="PF16326">
    <property type="entry name" value="ABC_tran_CTD"/>
    <property type="match status" value="1"/>
</dbReference>
<dbReference type="InterPro" id="IPR003593">
    <property type="entry name" value="AAA+_ATPase"/>
</dbReference>
<dbReference type="EC" id="3.6.1.-" evidence="11"/>
<dbReference type="SMART" id="SM00382">
    <property type="entry name" value="AAA"/>
    <property type="match status" value="2"/>
</dbReference>
<evidence type="ECO:0000256" key="2">
    <source>
        <dbReference type="ARBA" id="ARBA00022737"/>
    </source>
</evidence>
<dbReference type="RefSeq" id="WP_200389197.1">
    <property type="nucleotide sequence ID" value="NZ_NRSD01000024.1"/>
</dbReference>
<dbReference type="HAMAP" id="MF_00848">
    <property type="entry name" value="Uup"/>
    <property type="match status" value="1"/>
</dbReference>
<dbReference type="Pfam" id="PF12848">
    <property type="entry name" value="ABC_tran_Xtn"/>
    <property type="match status" value="1"/>
</dbReference>
<keyword evidence="3 11" id="KW-0547">Nucleotide-binding</keyword>
<dbReference type="PROSITE" id="PS50893">
    <property type="entry name" value="ABC_TRANSPORTER_2"/>
    <property type="match status" value="2"/>
</dbReference>
<accession>A0A9X1BB21</accession>
<dbReference type="GO" id="GO:0003677">
    <property type="term" value="F:DNA binding"/>
    <property type="evidence" value="ECO:0007669"/>
    <property type="project" value="UniProtKB-UniRule"/>
</dbReference>
<keyword evidence="8 11" id="KW-0234">DNA repair</keyword>
<feature type="domain" description="ABC transporter" evidence="13">
    <location>
        <begin position="4"/>
        <end position="253"/>
    </location>
</feature>
<dbReference type="FunFam" id="3.40.50.300:FF:000011">
    <property type="entry name" value="Putative ABC transporter ATP-binding component"/>
    <property type="match status" value="1"/>
</dbReference>
<organism evidence="14 15">
    <name type="scientific">Thiocapsa imhoffii</name>
    <dbReference type="NCBI Taxonomy" id="382777"/>
    <lineage>
        <taxon>Bacteria</taxon>
        <taxon>Pseudomonadati</taxon>
        <taxon>Pseudomonadota</taxon>
        <taxon>Gammaproteobacteria</taxon>
        <taxon>Chromatiales</taxon>
        <taxon>Chromatiaceae</taxon>
        <taxon>Thiocapsa</taxon>
    </lineage>
</organism>
<protein>
    <recommendedName>
        <fullName evidence="11">ATP-binding protein Uup</fullName>
        <ecNumber evidence="11">3.6.1.-</ecNumber>
    </recommendedName>
</protein>
<dbReference type="EMBL" id="NRSD01000024">
    <property type="protein sequence ID" value="MBK1646385.1"/>
    <property type="molecule type" value="Genomic_DNA"/>
</dbReference>
<keyword evidence="4 11" id="KW-0227">DNA damage</keyword>
<keyword evidence="6 11" id="KW-0067">ATP-binding</keyword>
<comment type="subcellular location">
    <subcellularLocation>
        <location evidence="11">Cytoplasm</location>
    </subcellularLocation>
    <text evidence="11">Associates with ribosomes.</text>
</comment>
<dbReference type="Gene3D" id="3.40.50.300">
    <property type="entry name" value="P-loop containing nucleotide triphosphate hydrolases"/>
    <property type="match status" value="2"/>
</dbReference>
<dbReference type="InterPro" id="IPR043686">
    <property type="entry name" value="Uup"/>
</dbReference>
<feature type="region of interest" description="Disordered" evidence="12">
    <location>
        <begin position="537"/>
        <end position="558"/>
    </location>
</feature>
<comment type="catalytic activity">
    <reaction evidence="9 11">
        <text>ATP + H2O = ADP + phosphate + H(+)</text>
        <dbReference type="Rhea" id="RHEA:13065"/>
        <dbReference type="ChEBI" id="CHEBI:15377"/>
        <dbReference type="ChEBI" id="CHEBI:15378"/>
        <dbReference type="ChEBI" id="CHEBI:30616"/>
        <dbReference type="ChEBI" id="CHEBI:43474"/>
        <dbReference type="ChEBI" id="CHEBI:456216"/>
    </reaction>
</comment>
<evidence type="ECO:0000256" key="8">
    <source>
        <dbReference type="ARBA" id="ARBA00023204"/>
    </source>
</evidence>
<dbReference type="AlphaFoldDB" id="A0A9X1BB21"/>
<dbReference type="Gene3D" id="1.10.287.380">
    <property type="entry name" value="Valyl-tRNA synthetase, C-terminal domain"/>
    <property type="match status" value="1"/>
</dbReference>
<evidence type="ECO:0000256" key="4">
    <source>
        <dbReference type="ARBA" id="ARBA00022763"/>
    </source>
</evidence>
<dbReference type="GO" id="GO:0043022">
    <property type="term" value="F:ribosome binding"/>
    <property type="evidence" value="ECO:0007669"/>
    <property type="project" value="UniProtKB-UniRule"/>
</dbReference>
<evidence type="ECO:0000256" key="9">
    <source>
        <dbReference type="ARBA" id="ARBA00049360"/>
    </source>
</evidence>
<dbReference type="Pfam" id="PF00005">
    <property type="entry name" value="ABC_tran"/>
    <property type="match status" value="2"/>
</dbReference>
<dbReference type="FunFam" id="3.40.50.300:FF:000309">
    <property type="entry name" value="ABC transporter ATP-binding protein"/>
    <property type="match status" value="1"/>
</dbReference>
<dbReference type="PROSITE" id="PS00211">
    <property type="entry name" value="ABC_TRANSPORTER_1"/>
    <property type="match status" value="1"/>
</dbReference>
<keyword evidence="1 11" id="KW-0963">Cytoplasm</keyword>
<evidence type="ECO:0000256" key="5">
    <source>
        <dbReference type="ARBA" id="ARBA00022801"/>
    </source>
</evidence>
<comment type="function">
    <text evidence="11">Probably plays a role in ribosome assembly or function. May be involved in resolution of branched DNA intermediates that result from template switching in postreplication gaps. Binds DNA and has ATPase activity.</text>
</comment>
<feature type="coiled-coil region" evidence="11">
    <location>
        <begin position="610"/>
        <end position="637"/>
    </location>
</feature>
<evidence type="ECO:0000313" key="15">
    <source>
        <dbReference type="Proteomes" id="UP001138802"/>
    </source>
</evidence>
<evidence type="ECO:0000256" key="6">
    <source>
        <dbReference type="ARBA" id="ARBA00022840"/>
    </source>
</evidence>
<keyword evidence="11" id="KW-0175">Coiled coil</keyword>
<evidence type="ECO:0000256" key="12">
    <source>
        <dbReference type="SAM" id="MobiDB-lite"/>
    </source>
</evidence>
<dbReference type="InterPro" id="IPR017871">
    <property type="entry name" value="ABC_transporter-like_CS"/>
</dbReference>
<feature type="binding site" evidence="11">
    <location>
        <begin position="36"/>
        <end position="43"/>
    </location>
    <ligand>
        <name>ATP</name>
        <dbReference type="ChEBI" id="CHEBI:30616"/>
        <label>1</label>
    </ligand>
</feature>
<feature type="binding site" evidence="11">
    <location>
        <begin position="352"/>
        <end position="359"/>
    </location>
    <ligand>
        <name>ATP</name>
        <dbReference type="ChEBI" id="CHEBI:30616"/>
        <label>2</label>
    </ligand>
</feature>
<dbReference type="InterPro" id="IPR003439">
    <property type="entry name" value="ABC_transporter-like_ATP-bd"/>
</dbReference>
<comment type="caution">
    <text evidence="14">The sequence shown here is derived from an EMBL/GenBank/DDBJ whole genome shotgun (WGS) entry which is preliminary data.</text>
</comment>
<dbReference type="CDD" id="cd03221">
    <property type="entry name" value="ABCF_EF-3"/>
    <property type="match status" value="2"/>
</dbReference>
<gene>
    <name evidence="11" type="primary">uup</name>
    <name evidence="14" type="ORF">CKO25_17385</name>
</gene>
<keyword evidence="15" id="KW-1185">Reference proteome</keyword>
<keyword evidence="5 11" id="KW-0378">Hydrolase</keyword>
<dbReference type="InterPro" id="IPR032781">
    <property type="entry name" value="ABC_tran_Xtn"/>
</dbReference>
<evidence type="ECO:0000256" key="11">
    <source>
        <dbReference type="HAMAP-Rule" id="MF_00848"/>
    </source>
</evidence>
<evidence type="ECO:0000256" key="7">
    <source>
        <dbReference type="ARBA" id="ARBA00023125"/>
    </source>
</evidence>
<feature type="domain" description="ABC transporter" evidence="13">
    <location>
        <begin position="320"/>
        <end position="538"/>
    </location>
</feature>
<dbReference type="InterPro" id="IPR037118">
    <property type="entry name" value="Val-tRNA_synth_C_sf"/>
</dbReference>
<dbReference type="GO" id="GO:0005524">
    <property type="term" value="F:ATP binding"/>
    <property type="evidence" value="ECO:0007669"/>
    <property type="project" value="UniProtKB-UniRule"/>
</dbReference>
<comment type="similarity">
    <text evidence="10 11">Belongs to the ABC transporter superfamily. ABCF family. Uup subfamily.</text>
</comment>
<evidence type="ECO:0000259" key="13">
    <source>
        <dbReference type="PROSITE" id="PS50893"/>
    </source>
</evidence>
<dbReference type="GO" id="GO:0006281">
    <property type="term" value="P:DNA repair"/>
    <property type="evidence" value="ECO:0007669"/>
    <property type="project" value="UniProtKB-KW"/>
</dbReference>
<evidence type="ECO:0000256" key="3">
    <source>
        <dbReference type="ARBA" id="ARBA00022741"/>
    </source>
</evidence>
<evidence type="ECO:0000256" key="10">
    <source>
        <dbReference type="ARBA" id="ARBA00061478"/>
    </source>
</evidence>
<reference evidence="14 15" key="1">
    <citation type="journal article" date="2020" name="Microorganisms">
        <title>Osmotic Adaptation and Compatible Solute Biosynthesis of Phototrophic Bacteria as Revealed from Genome Analyses.</title>
        <authorList>
            <person name="Imhoff J.F."/>
            <person name="Rahn T."/>
            <person name="Kunzel S."/>
            <person name="Keller A."/>
            <person name="Neulinger S.C."/>
        </authorList>
    </citation>
    <scope>NUCLEOTIDE SEQUENCE [LARGE SCALE GENOMIC DNA]</scope>
    <source>
        <strain evidence="14 15">DSM 21303</strain>
    </source>
</reference>